<dbReference type="CDD" id="cd19488">
    <property type="entry name" value="KaiC-like_N"/>
    <property type="match status" value="1"/>
</dbReference>
<sequence>MSTVPSSSENPAVASTGIPGLDKVLRGGLPTGRLYLLEGKPGAGKTTAALQFLLEGVKAGEPTLYITLSETSEELVSVANSHGWSLEGIELFELAQASDALGAGTDQTLLHTWEVELTATVQLITARVEALKARRVVFDSLSEMRLLAQDSLRYRRQVLALKQYFAERHITTLLIDDMTDNAGERDAHLHSLSHGVITLERQTLDFGGSRRRVQVQKLRGVNFVEGYHDFVLRRGGMVVFPRLIASQHRTPFIGEPVSSGSPELDALLHGGPRRGTSTLISGPAGSGKTNIALKFAAAACARGERVAIYQFDERIGTLLQRAKLMGLDLQACIDAGFLNIRQVDPAEISPGEFASMIQEEVEQQQVKMVVLDSLSGYLSAMPQENQLVLQMHELLSYLNQQGVLSLLINAQQSLVGTMATAGINVSYLSDVVLLLRFFEAEGRIRKALSVIKNRGGSHEETIRELRIDAQGLRIGEALTAFRGVLTGVPKYVGSTEALMEQRSDAP</sequence>
<dbReference type="InterPro" id="IPR003593">
    <property type="entry name" value="AAA+_ATPase"/>
</dbReference>
<keyword evidence="5" id="KW-0418">Kinase</keyword>
<keyword evidence="9" id="KW-1185">Reference proteome</keyword>
<evidence type="ECO:0000256" key="6">
    <source>
        <dbReference type="ARBA" id="ARBA00022801"/>
    </source>
</evidence>
<accession>A0A3R8S3X4</accession>
<dbReference type="EMBL" id="RSED01000003">
    <property type="protein sequence ID" value="RRS05513.1"/>
    <property type="molecule type" value="Genomic_DNA"/>
</dbReference>
<evidence type="ECO:0000313" key="9">
    <source>
        <dbReference type="Proteomes" id="UP000269265"/>
    </source>
</evidence>
<feature type="domain" description="KaiC" evidence="7">
    <location>
        <begin position="12"/>
        <end position="253"/>
    </location>
</feature>
<evidence type="ECO:0000259" key="7">
    <source>
        <dbReference type="PROSITE" id="PS51146"/>
    </source>
</evidence>
<dbReference type="InterPro" id="IPR051347">
    <property type="entry name" value="Circadian_clock_KaiC-rel"/>
</dbReference>
<dbReference type="EC" id="2.7.11.1" evidence="1"/>
<dbReference type="AlphaFoldDB" id="A0A3R8S3X4"/>
<organism evidence="8 9">
    <name type="scientific">Aquabacterium soli</name>
    <dbReference type="NCBI Taxonomy" id="2493092"/>
    <lineage>
        <taxon>Bacteria</taxon>
        <taxon>Pseudomonadati</taxon>
        <taxon>Pseudomonadota</taxon>
        <taxon>Betaproteobacteria</taxon>
        <taxon>Burkholderiales</taxon>
        <taxon>Aquabacterium</taxon>
    </lineage>
</organism>
<dbReference type="PIRSF" id="PIRSF039117">
    <property type="entry name" value="KaiC"/>
    <property type="match status" value="1"/>
</dbReference>
<protein>
    <recommendedName>
        <fullName evidence="1">non-specific serine/threonine protein kinase</fullName>
        <ecNumber evidence="1">2.7.11.1</ecNumber>
    </recommendedName>
</protein>
<dbReference type="Proteomes" id="UP000269265">
    <property type="component" value="Unassembled WGS sequence"/>
</dbReference>
<evidence type="ECO:0000256" key="5">
    <source>
        <dbReference type="ARBA" id="ARBA00022777"/>
    </source>
</evidence>
<evidence type="ECO:0000256" key="1">
    <source>
        <dbReference type="ARBA" id="ARBA00012513"/>
    </source>
</evidence>
<keyword evidence="6" id="KW-0378">Hydrolase</keyword>
<evidence type="ECO:0000256" key="2">
    <source>
        <dbReference type="ARBA" id="ARBA00022553"/>
    </source>
</evidence>
<dbReference type="OrthoDB" id="9783783at2"/>
<evidence type="ECO:0000313" key="8">
    <source>
        <dbReference type="EMBL" id="RRS05513.1"/>
    </source>
</evidence>
<dbReference type="InterPro" id="IPR014774">
    <property type="entry name" value="KaiC-like_dom"/>
</dbReference>
<reference evidence="8 9" key="1">
    <citation type="submission" date="2018-12" db="EMBL/GenBank/DDBJ databases">
        <title>The whole draft genome of Aquabacterium sp. SJQ9.</title>
        <authorList>
            <person name="Sun L."/>
            <person name="Gao X."/>
            <person name="Chen W."/>
            <person name="Huang K."/>
        </authorList>
    </citation>
    <scope>NUCLEOTIDE SEQUENCE [LARGE SCALE GENOMIC DNA]</scope>
    <source>
        <strain evidence="8 9">SJQ9</strain>
    </source>
</reference>
<dbReference type="PROSITE" id="PS51146">
    <property type="entry name" value="KAIC"/>
    <property type="match status" value="2"/>
</dbReference>
<keyword evidence="2" id="KW-0597">Phosphoprotein</keyword>
<dbReference type="SMART" id="SM00382">
    <property type="entry name" value="AAA"/>
    <property type="match status" value="2"/>
</dbReference>
<dbReference type="SUPFAM" id="SSF52540">
    <property type="entry name" value="P-loop containing nucleoside triphosphate hydrolases"/>
    <property type="match status" value="2"/>
</dbReference>
<dbReference type="InterPro" id="IPR027417">
    <property type="entry name" value="P-loop_NTPase"/>
</dbReference>
<dbReference type="PANTHER" id="PTHR42926:SF1">
    <property type="entry name" value="CIRCADIAN CLOCK OSCILLATOR PROTEIN KAIC 1"/>
    <property type="match status" value="1"/>
</dbReference>
<feature type="domain" description="KaiC" evidence="7">
    <location>
        <begin position="255"/>
        <end position="488"/>
    </location>
</feature>
<evidence type="ECO:0000256" key="4">
    <source>
        <dbReference type="ARBA" id="ARBA00022737"/>
    </source>
</evidence>
<evidence type="ECO:0000256" key="3">
    <source>
        <dbReference type="ARBA" id="ARBA00022679"/>
    </source>
</evidence>
<keyword evidence="3" id="KW-0808">Transferase</keyword>
<name>A0A3R8S3X4_9BURK</name>
<dbReference type="GO" id="GO:0004674">
    <property type="term" value="F:protein serine/threonine kinase activity"/>
    <property type="evidence" value="ECO:0007669"/>
    <property type="project" value="UniProtKB-EC"/>
</dbReference>
<dbReference type="Pfam" id="PF06745">
    <property type="entry name" value="ATPase"/>
    <property type="match status" value="2"/>
</dbReference>
<gene>
    <name evidence="8" type="ORF">EIP75_04710</name>
</gene>
<dbReference type="RefSeq" id="WP_125242081.1">
    <property type="nucleotide sequence ID" value="NZ_RSED01000003.1"/>
</dbReference>
<dbReference type="PANTHER" id="PTHR42926">
    <property type="match status" value="1"/>
</dbReference>
<dbReference type="GO" id="GO:0005524">
    <property type="term" value="F:ATP binding"/>
    <property type="evidence" value="ECO:0007669"/>
    <property type="project" value="InterPro"/>
</dbReference>
<comment type="caution">
    <text evidence="8">The sequence shown here is derived from an EMBL/GenBank/DDBJ whole genome shotgun (WGS) entry which is preliminary data.</text>
</comment>
<dbReference type="GO" id="GO:0016787">
    <property type="term" value="F:hydrolase activity"/>
    <property type="evidence" value="ECO:0007669"/>
    <property type="project" value="UniProtKB-KW"/>
</dbReference>
<dbReference type="InterPro" id="IPR010624">
    <property type="entry name" value="KaiC_dom"/>
</dbReference>
<proteinExistence type="predicted"/>
<keyword evidence="4" id="KW-0677">Repeat</keyword>
<dbReference type="InterPro" id="IPR030665">
    <property type="entry name" value="KaiC"/>
</dbReference>
<dbReference type="Gene3D" id="3.40.50.300">
    <property type="entry name" value="P-loop containing nucleotide triphosphate hydrolases"/>
    <property type="match status" value="2"/>
</dbReference>